<feature type="compositionally biased region" description="Low complexity" evidence="1">
    <location>
        <begin position="160"/>
        <end position="183"/>
    </location>
</feature>
<feature type="compositionally biased region" description="Pro residues" evidence="1">
    <location>
        <begin position="744"/>
        <end position="756"/>
    </location>
</feature>
<evidence type="ECO:0000313" key="3">
    <source>
        <dbReference type="Proteomes" id="UP000310158"/>
    </source>
</evidence>
<keyword evidence="3" id="KW-1185">Reference proteome</keyword>
<feature type="compositionally biased region" description="Basic and acidic residues" evidence="1">
    <location>
        <begin position="436"/>
        <end position="445"/>
    </location>
</feature>
<dbReference type="OrthoDB" id="205794at2759"/>
<feature type="region of interest" description="Disordered" evidence="1">
    <location>
        <begin position="321"/>
        <end position="445"/>
    </location>
</feature>
<feature type="region of interest" description="Disordered" evidence="1">
    <location>
        <begin position="506"/>
        <end position="561"/>
    </location>
</feature>
<feature type="compositionally biased region" description="Polar residues" evidence="1">
    <location>
        <begin position="1279"/>
        <end position="1290"/>
    </location>
</feature>
<feature type="compositionally biased region" description="Polar residues" evidence="1">
    <location>
        <begin position="1417"/>
        <end position="1426"/>
    </location>
</feature>
<protein>
    <submittedName>
        <fullName evidence="2">Uncharacterized protein</fullName>
    </submittedName>
</protein>
<feature type="compositionally biased region" description="Low complexity" evidence="1">
    <location>
        <begin position="389"/>
        <end position="406"/>
    </location>
</feature>
<feature type="compositionally biased region" description="Polar residues" evidence="1">
    <location>
        <begin position="325"/>
        <end position="334"/>
    </location>
</feature>
<feature type="compositionally biased region" description="Low complexity" evidence="1">
    <location>
        <begin position="1154"/>
        <end position="1167"/>
    </location>
</feature>
<feature type="compositionally biased region" description="Polar residues" evidence="1">
    <location>
        <begin position="655"/>
        <end position="676"/>
    </location>
</feature>
<accession>A0A4S4M3Q9</accession>
<feature type="compositionally biased region" description="Polar residues" evidence="1">
    <location>
        <begin position="138"/>
        <end position="155"/>
    </location>
</feature>
<feature type="region of interest" description="Disordered" evidence="1">
    <location>
        <begin position="591"/>
        <end position="758"/>
    </location>
</feature>
<feature type="region of interest" description="Disordered" evidence="1">
    <location>
        <begin position="1250"/>
        <end position="1461"/>
    </location>
</feature>
<feature type="compositionally biased region" description="Polar residues" evidence="1">
    <location>
        <begin position="212"/>
        <end position="225"/>
    </location>
</feature>
<feature type="compositionally biased region" description="Basic and acidic residues" evidence="1">
    <location>
        <begin position="591"/>
        <end position="645"/>
    </location>
</feature>
<feature type="region of interest" description="Disordered" evidence="1">
    <location>
        <begin position="1642"/>
        <end position="1664"/>
    </location>
</feature>
<feature type="region of interest" description="Disordered" evidence="1">
    <location>
        <begin position="786"/>
        <end position="933"/>
    </location>
</feature>
<evidence type="ECO:0000256" key="1">
    <source>
        <dbReference type="SAM" id="MobiDB-lite"/>
    </source>
</evidence>
<evidence type="ECO:0000313" key="2">
    <source>
        <dbReference type="EMBL" id="THH19734.1"/>
    </source>
</evidence>
<feature type="compositionally biased region" description="Basic and acidic residues" evidence="1">
    <location>
        <begin position="344"/>
        <end position="373"/>
    </location>
</feature>
<feature type="compositionally biased region" description="Polar residues" evidence="1">
    <location>
        <begin position="827"/>
        <end position="857"/>
    </location>
</feature>
<feature type="compositionally biased region" description="Polar residues" evidence="1">
    <location>
        <begin position="1320"/>
        <end position="1331"/>
    </location>
</feature>
<feature type="compositionally biased region" description="Pro residues" evidence="1">
    <location>
        <begin position="1654"/>
        <end position="1664"/>
    </location>
</feature>
<name>A0A4S4M3Q9_9AGAM</name>
<organism evidence="2 3">
    <name type="scientific">Bondarzewia mesenterica</name>
    <dbReference type="NCBI Taxonomy" id="1095465"/>
    <lineage>
        <taxon>Eukaryota</taxon>
        <taxon>Fungi</taxon>
        <taxon>Dikarya</taxon>
        <taxon>Basidiomycota</taxon>
        <taxon>Agaricomycotina</taxon>
        <taxon>Agaricomycetes</taxon>
        <taxon>Russulales</taxon>
        <taxon>Bondarzewiaceae</taxon>
        <taxon>Bondarzewia</taxon>
    </lineage>
</organism>
<feature type="compositionally biased region" description="Low complexity" evidence="1">
    <location>
        <begin position="190"/>
        <end position="200"/>
    </location>
</feature>
<sequence length="1664" mass="178238">MENTDIVTQGISGPSVSVGGVEGISDGASQATTSVLPEPERPPAVAELKAGVGAPQGSATSPVFLTSLKGSGTGGTSITTGAGVPHPKKYSAVNINKKFLEKNYSASGSSHTSASATPKLVGVAAKPAPQPTIPHSRLVTTKLTALPQLSTTTGPGWSRPSSTAPSATPSVAPSPAPAGSSSNPNPPAPASHLPPQLPHAGKVIQPQPRGISPSSAAKESTNGSNKLVWGNLRGGSRATATSDAKVQNDFPTAAEAAQGRVTKYVEKNAPPEAAAVQNQEDADTFRGVHLDPNAHHWDEEEEDNDDFLGGVIEFGDGRQYKIQPADTSPATSPSRDLPPSAESSGEKLGEPTDHTHPPVKKEDRFADDFDRSWPRSRTLPSPGRSRGAPSHVPPSSTSSQSPQEPSRVLFNERSNRLEPYSYSHSRHANTGLGESRNSRDVPPHHNMRLLEKSGFERSRQSFSGAGSDQHKVFKEFRLDTSSTFVSEDWHRDRGRRISTMGDAYAHEPKRDLSREGGRQLPPHLSDMGPPTLPLHRPSTRESWHQYSSREDASSVASHALRSPSLTRNSVLSEVSPTSSTVPLADMEEVRKAAMHSAAERARLRRQQEEEEREKEKERARKKAAELEEKMNADKEKTLRDAKKPVEPAPPAQVASPLQSETANAIPDSGTSASENPALSRPPSLKPVSRDLDGAHRPWMTRSTSFRGSQAAPDGTSVSEPEFWRRTAAPLPPRALRHLPRSEPTQPPPSLAPPPEFPEAELFSLGSEEGLEEVDFSELGKLVGIEEEPSVLIPSSTPFEAPRRPPRPVASDFFDDRPPAREPPVLSKSDTVSTWRRKSSFSTVDGNTPAATSATQAESSDEMEKDGTPGGEVAHSPGSSVDIESAPSSPPKPHASSDHGPANNSFSQTLVVPPHLSSQRSPRSAAYREASMSTLDDTMSRIKGALNGMLIHDAHREALSNGSLETSADLKSAERSKPAILPPPTQNADPAKLTKWIPPALRAKRAAPECAVPREVFDVTATEPPESPKPAWNVCHMQLPKISQPVEPLSRKQIHHWKLSPVQVRWDILSFDPPVEGMTRKDFSLNDVLFRKLSASKGKPKYRVSLPKADLSRIVVGNAEALSPKVNLPVKPPITKSSVGVFSKPREADDLATWRQRQSSSGQAGQAQDSLEVEQLETVSRSPPPDTETVNVQDSLLKPEASASVSGSIDGLSRPRTQPKMPVGASVAFYRDSQVDAGQIKSPVQFIVTSELEDEHPSQVVLPPPSADAKPIEPKASIGNAVTSSTVSSPHGNELKCPPSRDQAESKSSDESSDQAPITPPSQTSTSWTKSPSAFAVKDSPARPPDPEHLKLLWSQTSTKAEAPAINSLEGIADDLQSVPFTLQEVKSEDGETPPPTASRPPTSGGPSRMSLHDVTRAFQQVPSSPAGSMHKAPHPPAPHSSLSNSTTVRQASYPHPTSAPNANMRPAYLAYPSPMMSHSPAPGVMYSHAMSPSPAPPMVVNGPSPQYAQPMWMSVAQTPGTMMRPLPTSYPAQYMPYPSQGPAPTMYAASPIMQNAQVQARPSGPQNRGRTPSVMSPVMSHAGVPHPHSHQHTAMPMYPGSPVMMHAPPPVIQVQQGYPAPGRGEVHSPYPIPGMPMMQQNHVPPPSHQTGYAPGPPNYVRPPW</sequence>
<dbReference type="EMBL" id="SGPL01000037">
    <property type="protein sequence ID" value="THH19734.1"/>
    <property type="molecule type" value="Genomic_DNA"/>
</dbReference>
<comment type="caution">
    <text evidence="2">The sequence shown here is derived from an EMBL/GenBank/DDBJ whole genome shotgun (WGS) entry which is preliminary data.</text>
</comment>
<feature type="region of interest" description="Disordered" evidence="1">
    <location>
        <begin position="1154"/>
        <end position="1219"/>
    </location>
</feature>
<feature type="region of interest" description="Disordered" evidence="1">
    <location>
        <begin position="1"/>
        <end position="59"/>
    </location>
</feature>
<feature type="region of interest" description="Disordered" evidence="1">
    <location>
        <begin position="963"/>
        <end position="990"/>
    </location>
</feature>
<proteinExistence type="predicted"/>
<dbReference type="Proteomes" id="UP000310158">
    <property type="component" value="Unassembled WGS sequence"/>
</dbReference>
<feature type="compositionally biased region" description="Polar residues" evidence="1">
    <location>
        <begin position="901"/>
        <end position="921"/>
    </location>
</feature>
<feature type="compositionally biased region" description="Basic and acidic residues" evidence="1">
    <location>
        <begin position="506"/>
        <end position="517"/>
    </location>
</feature>
<feature type="compositionally biased region" description="Low complexity" evidence="1">
    <location>
        <begin position="10"/>
        <end position="27"/>
    </location>
</feature>
<gene>
    <name evidence="2" type="ORF">EW146_g1504</name>
</gene>
<feature type="region of interest" description="Disordered" evidence="1">
    <location>
        <begin position="123"/>
        <end position="250"/>
    </location>
</feature>
<feature type="compositionally biased region" description="Basic and acidic residues" evidence="1">
    <location>
        <begin position="538"/>
        <end position="552"/>
    </location>
</feature>
<reference evidence="2 3" key="1">
    <citation type="submission" date="2019-02" db="EMBL/GenBank/DDBJ databases">
        <title>Genome sequencing of the rare red list fungi Bondarzewia mesenterica.</title>
        <authorList>
            <person name="Buettner E."/>
            <person name="Kellner H."/>
        </authorList>
    </citation>
    <scope>NUCLEOTIDE SEQUENCE [LARGE SCALE GENOMIC DNA]</scope>
    <source>
        <strain evidence="2 3">DSM 108281</strain>
    </source>
</reference>